<dbReference type="PROSITE" id="PS50297">
    <property type="entry name" value="ANK_REP_REGION"/>
    <property type="match status" value="3"/>
</dbReference>
<protein>
    <submittedName>
        <fullName evidence="3">Uncharacterized protein</fullName>
    </submittedName>
</protein>
<dbReference type="Gene3D" id="1.25.40.20">
    <property type="entry name" value="Ankyrin repeat-containing domain"/>
    <property type="match status" value="2"/>
</dbReference>
<dbReference type="Pfam" id="PF12796">
    <property type="entry name" value="Ank_2"/>
    <property type="match status" value="2"/>
</dbReference>
<sequence>MANNFKHTNMRSLQLFTTLGIILLLLLITACSEPDRPSIGLYPALKRGDIAQIERHIYWDADLDQPTPDGSMPMHIAARAGRLVVVELLLKNGAKINAKDSENQTPMYAAMMSGRTQVAQLLIKKGAEVDADMLLEAVVTNQVADRDVIELLVQQGANINHAAENGDSLLHIAVKQGYRVIAKLLIANGADVNSRDGTNHTPLWHAIGLHKKDIATLLKRNGAVVE</sequence>
<gene>
    <name evidence="3" type="ORF">MNBD_GAMMA26-163</name>
</gene>
<dbReference type="PROSITE" id="PS51257">
    <property type="entry name" value="PROKAR_LIPOPROTEIN"/>
    <property type="match status" value="1"/>
</dbReference>
<dbReference type="PROSITE" id="PS50088">
    <property type="entry name" value="ANK_REPEAT"/>
    <property type="match status" value="3"/>
</dbReference>
<dbReference type="SMART" id="SM00248">
    <property type="entry name" value="ANK"/>
    <property type="match status" value="3"/>
</dbReference>
<proteinExistence type="predicted"/>
<accession>A0A3B1BEB8</accession>
<name>A0A3B1BEB8_9ZZZZ</name>
<keyword evidence="1" id="KW-0677">Repeat</keyword>
<dbReference type="PRINTS" id="PR01415">
    <property type="entry name" value="ANKYRIN"/>
</dbReference>
<dbReference type="SUPFAM" id="SSF48403">
    <property type="entry name" value="Ankyrin repeat"/>
    <property type="match status" value="1"/>
</dbReference>
<dbReference type="InterPro" id="IPR002110">
    <property type="entry name" value="Ankyrin_rpt"/>
</dbReference>
<evidence type="ECO:0000313" key="3">
    <source>
        <dbReference type="EMBL" id="VAX10383.1"/>
    </source>
</evidence>
<dbReference type="EMBL" id="UOFX01000071">
    <property type="protein sequence ID" value="VAX10383.1"/>
    <property type="molecule type" value="Genomic_DNA"/>
</dbReference>
<dbReference type="PANTHER" id="PTHR24126">
    <property type="entry name" value="ANKYRIN REPEAT, PH AND SEC7 DOMAIN CONTAINING PROTEIN SECG-RELATED"/>
    <property type="match status" value="1"/>
</dbReference>
<evidence type="ECO:0000256" key="2">
    <source>
        <dbReference type="ARBA" id="ARBA00023043"/>
    </source>
</evidence>
<reference evidence="3" key="1">
    <citation type="submission" date="2018-06" db="EMBL/GenBank/DDBJ databases">
        <authorList>
            <person name="Zhirakovskaya E."/>
        </authorList>
    </citation>
    <scope>NUCLEOTIDE SEQUENCE</scope>
</reference>
<dbReference type="InterPro" id="IPR036770">
    <property type="entry name" value="Ankyrin_rpt-contain_sf"/>
</dbReference>
<keyword evidence="2" id="KW-0040">ANK repeat</keyword>
<dbReference type="AlphaFoldDB" id="A0A3B1BEB8"/>
<evidence type="ECO:0000256" key="1">
    <source>
        <dbReference type="ARBA" id="ARBA00022737"/>
    </source>
</evidence>
<dbReference type="PANTHER" id="PTHR24126:SF14">
    <property type="entry name" value="ANK_REP_REGION DOMAIN-CONTAINING PROTEIN"/>
    <property type="match status" value="1"/>
</dbReference>
<organism evidence="3">
    <name type="scientific">hydrothermal vent metagenome</name>
    <dbReference type="NCBI Taxonomy" id="652676"/>
    <lineage>
        <taxon>unclassified sequences</taxon>
        <taxon>metagenomes</taxon>
        <taxon>ecological metagenomes</taxon>
    </lineage>
</organism>